<dbReference type="PANTHER" id="PTHR34295:SF4">
    <property type="entry name" value="BIOTIN TRANSPORTER BIOY-RELATED"/>
    <property type="match status" value="1"/>
</dbReference>
<dbReference type="Pfam" id="PF02632">
    <property type="entry name" value="BioY"/>
    <property type="match status" value="1"/>
</dbReference>
<protein>
    <submittedName>
        <fullName evidence="10">Biotin transporter BioY</fullName>
    </submittedName>
</protein>
<feature type="transmembrane region" description="Helical" evidence="9">
    <location>
        <begin position="116"/>
        <end position="138"/>
    </location>
</feature>
<feature type="region of interest" description="Disordered" evidence="8">
    <location>
        <begin position="189"/>
        <end position="223"/>
    </location>
</feature>
<reference evidence="10" key="1">
    <citation type="submission" date="2022-12" db="EMBL/GenBank/DDBJ databases">
        <title>Reference genome sequencing for broad-spectrum identification of bacterial and archaeal isolates by mass spectrometry.</title>
        <authorList>
            <person name="Sekiguchi Y."/>
            <person name="Tourlousse D.M."/>
        </authorList>
    </citation>
    <scope>NUCLEOTIDE SEQUENCE</scope>
    <source>
        <strain evidence="10">14</strain>
    </source>
</reference>
<evidence type="ECO:0000256" key="9">
    <source>
        <dbReference type="SAM" id="Phobius"/>
    </source>
</evidence>
<feature type="transmembrane region" description="Helical" evidence="9">
    <location>
        <begin position="59"/>
        <end position="76"/>
    </location>
</feature>
<keyword evidence="4" id="KW-1003">Cell membrane</keyword>
<feature type="transmembrane region" description="Helical" evidence="9">
    <location>
        <begin position="150"/>
        <end position="175"/>
    </location>
</feature>
<keyword evidence="7 9" id="KW-0472">Membrane</keyword>
<name>A0A9W6CT60_9MICO</name>
<evidence type="ECO:0000256" key="1">
    <source>
        <dbReference type="ARBA" id="ARBA00004651"/>
    </source>
</evidence>
<proteinExistence type="inferred from homology"/>
<accession>A0A9W6CT60</accession>
<comment type="subcellular location">
    <subcellularLocation>
        <location evidence="1">Cell membrane</location>
        <topology evidence="1">Multi-pass membrane protein</topology>
    </subcellularLocation>
</comment>
<evidence type="ECO:0000256" key="8">
    <source>
        <dbReference type="SAM" id="MobiDB-lite"/>
    </source>
</evidence>
<evidence type="ECO:0000256" key="3">
    <source>
        <dbReference type="ARBA" id="ARBA00022448"/>
    </source>
</evidence>
<feature type="transmembrane region" description="Helical" evidence="9">
    <location>
        <begin position="82"/>
        <end position="104"/>
    </location>
</feature>
<comment type="similarity">
    <text evidence="2">Belongs to the BioY family.</text>
</comment>
<keyword evidence="11" id="KW-1185">Reference proteome</keyword>
<dbReference type="RefSeq" id="WP_281886006.1">
    <property type="nucleotide sequence ID" value="NZ_BSDP01000001.1"/>
</dbReference>
<keyword evidence="5 9" id="KW-0812">Transmembrane</keyword>
<dbReference type="PANTHER" id="PTHR34295">
    <property type="entry name" value="BIOTIN TRANSPORTER BIOY"/>
    <property type="match status" value="1"/>
</dbReference>
<evidence type="ECO:0000313" key="11">
    <source>
        <dbReference type="Proteomes" id="UP001144396"/>
    </source>
</evidence>
<gene>
    <name evidence="10" type="ORF">ARHIZOSPH14_27830</name>
</gene>
<dbReference type="Gene3D" id="1.10.1760.20">
    <property type="match status" value="1"/>
</dbReference>
<dbReference type="Proteomes" id="UP001144396">
    <property type="component" value="Unassembled WGS sequence"/>
</dbReference>
<keyword evidence="6 9" id="KW-1133">Transmembrane helix</keyword>
<dbReference type="InterPro" id="IPR003784">
    <property type="entry name" value="BioY"/>
</dbReference>
<dbReference type="EMBL" id="BSDP01000001">
    <property type="protein sequence ID" value="GLI28541.1"/>
    <property type="molecule type" value="Genomic_DNA"/>
</dbReference>
<evidence type="ECO:0000256" key="5">
    <source>
        <dbReference type="ARBA" id="ARBA00022692"/>
    </source>
</evidence>
<keyword evidence="3" id="KW-0813">Transport</keyword>
<dbReference type="GO" id="GO:0015225">
    <property type="term" value="F:biotin transmembrane transporter activity"/>
    <property type="evidence" value="ECO:0007669"/>
    <property type="project" value="InterPro"/>
</dbReference>
<evidence type="ECO:0000256" key="6">
    <source>
        <dbReference type="ARBA" id="ARBA00022989"/>
    </source>
</evidence>
<evidence type="ECO:0000256" key="4">
    <source>
        <dbReference type="ARBA" id="ARBA00022475"/>
    </source>
</evidence>
<dbReference type="AlphaFoldDB" id="A0A9W6CT60"/>
<feature type="compositionally biased region" description="Low complexity" evidence="8">
    <location>
        <begin position="191"/>
        <end position="204"/>
    </location>
</feature>
<comment type="caution">
    <text evidence="10">The sequence shown here is derived from an EMBL/GenBank/DDBJ whole genome shotgun (WGS) entry which is preliminary data.</text>
</comment>
<evidence type="ECO:0000313" key="10">
    <source>
        <dbReference type="EMBL" id="GLI28541.1"/>
    </source>
</evidence>
<sequence length="223" mass="22579">MPARSTVRDLAQIAVFAALIAGLSLPGAIPIGSLGVPITLQTLGVMLAGAILGPRKGTLAVTTYVVLALIGLPILPGGRGGLGVFVGPTGGYLLGFILGAFVIGWCTARLLPRYRILPALLVTAIGGIVAIYLIGIPWTAVSVGIPLDVAALGALAFIPGDLIKVVATVLVAAAVHRAWPGLIEPKPWPWATATDGTDAGADAAPEGSDDQAYAPPADRDDRS</sequence>
<evidence type="ECO:0000256" key="2">
    <source>
        <dbReference type="ARBA" id="ARBA00010692"/>
    </source>
</evidence>
<dbReference type="GO" id="GO:0005886">
    <property type="term" value="C:plasma membrane"/>
    <property type="evidence" value="ECO:0007669"/>
    <property type="project" value="UniProtKB-SubCell"/>
</dbReference>
<evidence type="ECO:0000256" key="7">
    <source>
        <dbReference type="ARBA" id="ARBA00023136"/>
    </source>
</evidence>
<organism evidence="10 11">
    <name type="scientific">Agromyces rhizosphaerae</name>
    <dbReference type="NCBI Taxonomy" id="88374"/>
    <lineage>
        <taxon>Bacteria</taxon>
        <taxon>Bacillati</taxon>
        <taxon>Actinomycetota</taxon>
        <taxon>Actinomycetes</taxon>
        <taxon>Micrococcales</taxon>
        <taxon>Microbacteriaceae</taxon>
        <taxon>Agromyces</taxon>
    </lineage>
</organism>